<keyword evidence="2" id="KW-1185">Reference proteome</keyword>
<proteinExistence type="predicted"/>
<organism evidence="1 2">
    <name type="scientific">Paenibacillus bovis</name>
    <dbReference type="NCBI Taxonomy" id="1616788"/>
    <lineage>
        <taxon>Bacteria</taxon>
        <taxon>Bacillati</taxon>
        <taxon>Bacillota</taxon>
        <taxon>Bacilli</taxon>
        <taxon>Bacillales</taxon>
        <taxon>Paenibacillaceae</taxon>
        <taxon>Paenibacillus</taxon>
    </lineage>
</organism>
<accession>A0A172ZB35</accession>
<sequence>MELEQEHHLPEEYILVSPATRAGEQFVQLLKVKKIPFALIVNSYAEKVRFEGMGIEHVILLDTQRQELWVMPNLNIGKVYLFERSLPLCCRYIQICRSWTSEPVYVITEGSNSRMIYKGLGANYIIHTNGGSAAFLL</sequence>
<evidence type="ECO:0000313" key="2">
    <source>
        <dbReference type="Proteomes" id="UP000078148"/>
    </source>
</evidence>
<evidence type="ECO:0000313" key="1">
    <source>
        <dbReference type="EMBL" id="ANF94854.1"/>
    </source>
</evidence>
<protein>
    <submittedName>
        <fullName evidence="1">Uncharacterized protein</fullName>
    </submittedName>
</protein>
<gene>
    <name evidence="1" type="ORF">AR543_01610</name>
</gene>
<dbReference type="STRING" id="1616788.AR543_01610"/>
<dbReference type="Proteomes" id="UP000078148">
    <property type="component" value="Chromosome"/>
</dbReference>
<name>A0A172ZB35_9BACL</name>
<dbReference type="OrthoDB" id="2614999at2"/>
<dbReference type="AlphaFoldDB" id="A0A172ZB35"/>
<dbReference type="EMBL" id="CP013023">
    <property type="protein sequence ID" value="ANF94854.1"/>
    <property type="molecule type" value="Genomic_DNA"/>
</dbReference>
<dbReference type="RefSeq" id="WP_060531236.1">
    <property type="nucleotide sequence ID" value="NZ_CP013023.1"/>
</dbReference>
<reference evidence="1 2" key="2">
    <citation type="journal article" date="2016" name="Int. J. Syst. Evol. Microbiol.">
        <title>Paenibacillus bovis sp. nov., isolated from raw yak (Bos grunniens) milk.</title>
        <authorList>
            <person name="Gao C."/>
            <person name="Han J."/>
            <person name="Liu Z."/>
            <person name="Xu X."/>
            <person name="Hang F."/>
            <person name="Wu Z."/>
        </authorList>
    </citation>
    <scope>NUCLEOTIDE SEQUENCE [LARGE SCALE GENOMIC DNA]</scope>
    <source>
        <strain evidence="1 2">BD3526</strain>
    </source>
</reference>
<dbReference type="KEGG" id="pbv:AR543_01610"/>
<reference evidence="2" key="1">
    <citation type="submission" date="2015-10" db="EMBL/GenBank/DDBJ databases">
        <title>Genome of Paenibacillus bovis sp. nov.</title>
        <authorList>
            <person name="Wu Z."/>
            <person name="Gao C."/>
            <person name="Liu Z."/>
            <person name="Zheng H."/>
        </authorList>
    </citation>
    <scope>NUCLEOTIDE SEQUENCE [LARGE SCALE GENOMIC DNA]</scope>
    <source>
        <strain evidence="2">BD3526</strain>
    </source>
</reference>